<evidence type="ECO:0000313" key="2">
    <source>
        <dbReference type="EMBL" id="SFV61955.1"/>
    </source>
</evidence>
<sequence length="491" mass="54016">MKKILFGFVLVLTTLFTSVTAAESPRAVIIFDASGSMWGQIHGKPKIVIAREALKNVVREWNPNVELGLTVYGHRRKGDCNDIETVIPVGKVNKSKVIDTVMKIQPKGKTPISRSLRKAANELKFTEEKATIILISDGKETCDPDPCGTAKELEKEGIDFVTHVIGFNVDKKTDKQLECIAHATGGAYFSAKNAAGLNKAMKSIVKKVEKPKIPVVTQTEYTLVARYNMSPKGLNVSGVKWTVSQEGKVLYSGNDEAPEVDVKVGKIHVKAAYDRTGELQSAEGDMVLKPQAKNHTVIMIKSGKVTIDLAEEKGGPKVKGSVYIYPIIDGKPNKDDQIVWCIPTKKKACERILPIGKYYVEATYDSMKAHTEFTLANKEEKTIHLFFRQTGKVYATARETEGGKLVYSNCSLYNEDKSDSWGVSAHKKTPEYYAIQVPVGKYTLNCTYNAFKRKDIPVEVKAGETAHVDVVFGQTGKVYATARETEGGGGL</sequence>
<dbReference type="Gene3D" id="3.40.50.410">
    <property type="entry name" value="von Willebrand factor, type A domain"/>
    <property type="match status" value="1"/>
</dbReference>
<gene>
    <name evidence="2" type="ORF">MNB_SV-10-193</name>
</gene>
<evidence type="ECO:0000259" key="1">
    <source>
        <dbReference type="PROSITE" id="PS50234"/>
    </source>
</evidence>
<accession>A0A1W1C889</accession>
<protein>
    <submittedName>
        <fullName evidence="2">von Willebrand factor type A domain protein</fullName>
    </submittedName>
</protein>
<dbReference type="AlphaFoldDB" id="A0A1W1C889"/>
<reference evidence="2" key="1">
    <citation type="submission" date="2016-10" db="EMBL/GenBank/DDBJ databases">
        <authorList>
            <person name="de Groot N.N."/>
        </authorList>
    </citation>
    <scope>NUCLEOTIDE SEQUENCE</scope>
</reference>
<dbReference type="PROSITE" id="PS50234">
    <property type="entry name" value="VWFA"/>
    <property type="match status" value="1"/>
</dbReference>
<name>A0A1W1C889_9ZZZZ</name>
<dbReference type="EMBL" id="FPHL01000028">
    <property type="protein sequence ID" value="SFV61955.1"/>
    <property type="molecule type" value="Genomic_DNA"/>
</dbReference>
<dbReference type="SMART" id="SM00327">
    <property type="entry name" value="VWA"/>
    <property type="match status" value="1"/>
</dbReference>
<organism evidence="2">
    <name type="scientific">hydrothermal vent metagenome</name>
    <dbReference type="NCBI Taxonomy" id="652676"/>
    <lineage>
        <taxon>unclassified sequences</taxon>
        <taxon>metagenomes</taxon>
        <taxon>ecological metagenomes</taxon>
    </lineage>
</organism>
<proteinExistence type="predicted"/>
<dbReference type="InterPro" id="IPR036465">
    <property type="entry name" value="vWFA_dom_sf"/>
</dbReference>
<dbReference type="Pfam" id="PF13519">
    <property type="entry name" value="VWA_2"/>
    <property type="match status" value="1"/>
</dbReference>
<dbReference type="SUPFAM" id="SSF53300">
    <property type="entry name" value="vWA-like"/>
    <property type="match status" value="1"/>
</dbReference>
<dbReference type="InterPro" id="IPR002035">
    <property type="entry name" value="VWF_A"/>
</dbReference>
<feature type="domain" description="VWFA" evidence="1">
    <location>
        <begin position="26"/>
        <end position="204"/>
    </location>
</feature>